<organism evidence="1 2">
    <name type="scientific">Micromonospora krabiensis</name>
    <dbReference type="NCBI Taxonomy" id="307121"/>
    <lineage>
        <taxon>Bacteria</taxon>
        <taxon>Bacillati</taxon>
        <taxon>Actinomycetota</taxon>
        <taxon>Actinomycetes</taxon>
        <taxon>Micromonosporales</taxon>
        <taxon>Micromonosporaceae</taxon>
        <taxon>Micromonospora</taxon>
    </lineage>
</organism>
<reference evidence="2" key="1">
    <citation type="submission" date="2016-06" db="EMBL/GenBank/DDBJ databases">
        <authorList>
            <person name="Varghese N."/>
        </authorList>
    </citation>
    <scope>NUCLEOTIDE SEQUENCE [LARGE SCALE GENOMIC DNA]</scope>
    <source>
        <strain evidence="2">DSM 45344</strain>
    </source>
</reference>
<dbReference type="RefSeq" id="WP_091591468.1">
    <property type="nucleotide sequence ID" value="NZ_JBHRWG010000004.1"/>
</dbReference>
<proteinExistence type="predicted"/>
<accession>A0A1C3N4R7</accession>
<keyword evidence="2" id="KW-1185">Reference proteome</keyword>
<dbReference type="Proteomes" id="UP000199393">
    <property type="component" value="Chromosome I"/>
</dbReference>
<gene>
    <name evidence="1" type="ORF">GA0070620_3098</name>
</gene>
<sequence>MPRTVKVDLILDTVRYKRGAREAARDTNLVEDAVEDLGKAGAKASKETERLGGGLTGVADDARKLDRQIDTTNRGIRDLARQIAATSDVAERADLAKKLNLERRNLRQQTSLRKLIDFTDEDREQGVRIGARLADSIARGLSTAGGPLTRVLGNVFGTLPPQAQAAIGAGIVGAVAAAAPLIGGALAGAVVGAAGVGGIVGGAAIAARHPAVQASAQQTGDLFMATLGRAGSAFVPAALDGLTRVRGGIRRLDDEFERVGRSASRMVGPLTDDLLEGAESAIEGFATAVERSEPAVRAFGQIGREAGELVGDSLEMLSAHSADAARALLTLWGIVDGGVRILVGAVAGLAATWGWMDKIGSYLRGDLVGLAQLAAEEEAARQGATGLSPALQDLLDSLDGVGLEAGDAAIEVQTLDDNMRTLANNAVSVEQANLRLESAIDAATEAAKRNGAGIDANIPKQNANREALVAIADQANTTAQRILDTGGSYDDAQQAALRGRAGFLAAAEAMKVDSAEAQRLAEKLFHIPDDTAPVVRLVDKATGQLVGFEKRINKLDGRVITVRTRLTSAGEYIPGVGTQTRRWGGITQHAQTGLLRDAQIAAPQGPARYAWAEPATGGEAFIPRLGDVDRSRAIWSYVGRNWLGMGSAATVGTGSPVVNVGDTTVVVEIDGQQLEGRIVSVVRDRDRQLKRRVGAGSGR</sequence>
<evidence type="ECO:0000313" key="1">
    <source>
        <dbReference type="EMBL" id="SBV27574.1"/>
    </source>
</evidence>
<evidence type="ECO:0000313" key="2">
    <source>
        <dbReference type="Proteomes" id="UP000199393"/>
    </source>
</evidence>
<protein>
    <submittedName>
        <fullName evidence="1">Uncharacterized protein</fullName>
    </submittedName>
</protein>
<dbReference type="AlphaFoldDB" id="A0A1C3N4R7"/>
<dbReference type="EMBL" id="LT598496">
    <property type="protein sequence ID" value="SBV27574.1"/>
    <property type="molecule type" value="Genomic_DNA"/>
</dbReference>
<dbReference type="STRING" id="307121.GA0070620_3098"/>
<name>A0A1C3N4R7_9ACTN</name>
<dbReference type="OrthoDB" id="3341861at2"/>